<dbReference type="Proteomes" id="UP000283077">
    <property type="component" value="Unassembled WGS sequence"/>
</dbReference>
<dbReference type="RefSeq" id="WP_127699460.1">
    <property type="nucleotide sequence ID" value="NZ_SACS01000013.1"/>
</dbReference>
<evidence type="ECO:0000313" key="2">
    <source>
        <dbReference type="Proteomes" id="UP000283077"/>
    </source>
</evidence>
<evidence type="ECO:0000313" key="1">
    <source>
        <dbReference type="EMBL" id="RVU35685.1"/>
    </source>
</evidence>
<dbReference type="OrthoDB" id="5392377at2"/>
<dbReference type="EMBL" id="SACS01000013">
    <property type="protein sequence ID" value="RVU35685.1"/>
    <property type="molecule type" value="Genomic_DNA"/>
</dbReference>
<sequence length="541" mass="60922">MNLLFERWIPVRLQNGERRNISLSDITSPQIADFAFPRADFQGAAYQFAIGALQTLFAPKDEECWFDFYLQAPTAVVLHEALEKGRHAFELMADSANTPRFMQDFDALEQAEAGPVSGLLIEAPGGNTLKLNTDHFVKRGLYGQLSLPMAAIALFTLQINAPSGGQGHRTGLRGGGPLTTLVLPHDADASLWQKLWLNVLSRETFRYQDPDLHSVSVFPWLGPTKESKLKGTEVYAKDVHPLHMYWAMPRRIRLEVQHGSAQCDLNQQPCESYVTHYRTQNYGCNYSGSWFHPLTHYRVNPKKPEEDNLSTKGQPGGVTYKYWQALTLQDKDEGNIPALVVTACSSERNSRLKGEYQRLWAFGYDMDNMKARGWYSTELPLFHIKPKQRERLLKDIKAVQQLAAEAVWCCRTQVKAAWFGKPADVKGDTSFVDLQFWQRSEQAFYQTIAQILSDEHATDSLTPDAALKWLLALKHTATDLFDELVLSVSDSQKDIARSVKARGALTGWFVGGKSIKSFKQAYQIPTLSTATPAKNMQEAKA</sequence>
<gene>
    <name evidence="1" type="primary">casA</name>
    <name evidence="1" type="ORF">EOE67_12720</name>
</gene>
<reference evidence="1 2" key="1">
    <citation type="submission" date="2019-01" db="EMBL/GenBank/DDBJ databases">
        <authorList>
            <person name="Chen W.-M."/>
        </authorList>
    </citation>
    <scope>NUCLEOTIDE SEQUENCE [LARGE SCALE GENOMIC DNA]</scope>
    <source>
        <strain evidence="1 2">KYPC3</strain>
    </source>
</reference>
<comment type="caution">
    <text evidence="1">The sequence shown here is derived from an EMBL/GenBank/DDBJ whole genome shotgun (WGS) entry which is preliminary data.</text>
</comment>
<keyword evidence="2" id="KW-1185">Reference proteome</keyword>
<accession>A0A437QME2</accession>
<name>A0A437QME2_9GAMM</name>
<dbReference type="InterPro" id="IPR013381">
    <property type="entry name" value="CRISPR-assoc_prot_Cse1"/>
</dbReference>
<organism evidence="1 2">
    <name type="scientific">Rheinheimera riviphila</name>
    <dbReference type="NCBI Taxonomy" id="1834037"/>
    <lineage>
        <taxon>Bacteria</taxon>
        <taxon>Pseudomonadati</taxon>
        <taxon>Pseudomonadota</taxon>
        <taxon>Gammaproteobacteria</taxon>
        <taxon>Chromatiales</taxon>
        <taxon>Chromatiaceae</taxon>
        <taxon>Rheinheimera</taxon>
    </lineage>
</organism>
<proteinExistence type="predicted"/>
<dbReference type="AlphaFoldDB" id="A0A437QME2"/>
<dbReference type="NCBIfam" id="TIGR02547">
    <property type="entry name" value="casA_cse1"/>
    <property type="match status" value="1"/>
</dbReference>
<protein>
    <submittedName>
        <fullName evidence="1">Type I-E CRISPR-associated protein Cse1/CasA</fullName>
    </submittedName>
</protein>
<dbReference type="CDD" id="cd09729">
    <property type="entry name" value="Cse1_I-E"/>
    <property type="match status" value="1"/>
</dbReference>
<dbReference type="Pfam" id="PF09481">
    <property type="entry name" value="CRISPR_Cse1"/>
    <property type="match status" value="1"/>
</dbReference>